<evidence type="ECO:0000256" key="13">
    <source>
        <dbReference type="RuleBase" id="RU000688"/>
    </source>
</evidence>
<evidence type="ECO:0000256" key="12">
    <source>
        <dbReference type="ARBA" id="ARBA00023224"/>
    </source>
</evidence>
<evidence type="ECO:0000256" key="3">
    <source>
        <dbReference type="ARBA" id="ARBA00022606"/>
    </source>
</evidence>
<feature type="transmembrane region" description="Helical" evidence="14">
    <location>
        <begin position="63"/>
        <end position="88"/>
    </location>
</feature>
<keyword evidence="10 13" id="KW-0675">Receptor</keyword>
<dbReference type="GeneTree" id="ENSGT00940000161369"/>
<evidence type="ECO:0000256" key="5">
    <source>
        <dbReference type="ARBA" id="ARBA00022725"/>
    </source>
</evidence>
<feature type="transmembrane region" description="Helical" evidence="14">
    <location>
        <begin position="275"/>
        <end position="295"/>
    </location>
</feature>
<reference evidence="16" key="2">
    <citation type="submission" date="2025-08" db="UniProtKB">
        <authorList>
            <consortium name="Ensembl"/>
        </authorList>
    </citation>
    <scope>IDENTIFICATION</scope>
</reference>
<dbReference type="Ensembl" id="ENSDCDT00010068439.1">
    <property type="protein sequence ID" value="ENSDCDP00010057751.1"/>
    <property type="gene ID" value="ENSDCDG00010032633.1"/>
</dbReference>
<sequence>MTAENWTTIKEFILVGFPELPPEYYGLVSCAFFFIYVITMAGNSLLVILFAHERSLQKPMYGIMVSLALSDMGFSTTALPKIIARYWFNDEVVPFDVCLIQMLLIHYFGSLNSFIMMIMALDRYIAICNPLRYPVLMTSRNVIIINVTCWITSFITPTISIVHAYEFPYCGPNRIIQCYCDHNSISKLACANIKYQYLVAFVNAMIVLLVPLAFIIFSYGSIIFSVMRIVTSQGRWKAFTTCSTQLCIIALYYFPRCSVYITNVVGVVITPDLRIALILLYSVFPPFINPFIYCFRAKEIKEALARWVRIVKFGPKVSLVTTVR</sequence>
<feature type="transmembrane region" description="Helical" evidence="14">
    <location>
        <begin position="100"/>
        <end position="121"/>
    </location>
</feature>
<evidence type="ECO:0000256" key="8">
    <source>
        <dbReference type="ARBA" id="ARBA00023136"/>
    </source>
</evidence>
<accession>A0AAY4EKT1</accession>
<comment type="similarity">
    <text evidence="13">Belongs to the G-protein coupled receptor 1 family.</text>
</comment>
<evidence type="ECO:0000256" key="9">
    <source>
        <dbReference type="ARBA" id="ARBA00023157"/>
    </source>
</evidence>
<feature type="domain" description="G-protein coupled receptors family 1 profile" evidence="15">
    <location>
        <begin position="42"/>
        <end position="293"/>
    </location>
</feature>
<feature type="transmembrane region" description="Helical" evidence="14">
    <location>
        <begin position="24"/>
        <end position="51"/>
    </location>
</feature>
<dbReference type="InterPro" id="IPR000276">
    <property type="entry name" value="GPCR_Rhodpsn"/>
</dbReference>
<dbReference type="AlphaFoldDB" id="A0AAY4EKT1"/>
<dbReference type="InterPro" id="IPR050939">
    <property type="entry name" value="Olfactory_GPCR1"/>
</dbReference>
<proteinExistence type="inferred from homology"/>
<organism evidence="16 17">
    <name type="scientific">Denticeps clupeoides</name>
    <name type="common">denticle herring</name>
    <dbReference type="NCBI Taxonomy" id="299321"/>
    <lineage>
        <taxon>Eukaryota</taxon>
        <taxon>Metazoa</taxon>
        <taxon>Chordata</taxon>
        <taxon>Craniata</taxon>
        <taxon>Vertebrata</taxon>
        <taxon>Euteleostomi</taxon>
        <taxon>Actinopterygii</taxon>
        <taxon>Neopterygii</taxon>
        <taxon>Teleostei</taxon>
        <taxon>Clupei</taxon>
        <taxon>Clupeiformes</taxon>
        <taxon>Denticipitoidei</taxon>
        <taxon>Denticipitidae</taxon>
        <taxon>Denticeps</taxon>
    </lineage>
</organism>
<evidence type="ECO:0000259" key="15">
    <source>
        <dbReference type="PROSITE" id="PS50262"/>
    </source>
</evidence>
<feature type="transmembrane region" description="Helical" evidence="14">
    <location>
        <begin position="197"/>
        <end position="224"/>
    </location>
</feature>
<dbReference type="PANTHER" id="PTHR24242">
    <property type="entry name" value="G-PROTEIN COUPLED RECEPTOR"/>
    <property type="match status" value="1"/>
</dbReference>
<keyword evidence="2 14" id="KW-1003">Cell membrane</keyword>
<protein>
    <recommendedName>
        <fullName evidence="14">Olfactory receptor</fullName>
    </recommendedName>
</protein>
<evidence type="ECO:0000256" key="6">
    <source>
        <dbReference type="ARBA" id="ARBA00022989"/>
    </source>
</evidence>
<evidence type="ECO:0000256" key="2">
    <source>
        <dbReference type="ARBA" id="ARBA00022475"/>
    </source>
</evidence>
<keyword evidence="17" id="KW-1185">Reference proteome</keyword>
<dbReference type="PROSITE" id="PS50262">
    <property type="entry name" value="G_PROTEIN_RECEP_F1_2"/>
    <property type="match status" value="1"/>
</dbReference>
<feature type="transmembrane region" description="Helical" evidence="14">
    <location>
        <begin position="142"/>
        <end position="165"/>
    </location>
</feature>
<dbReference type="Pfam" id="PF13853">
    <property type="entry name" value="7tm_4"/>
    <property type="match status" value="1"/>
</dbReference>
<keyword evidence="4 13" id="KW-0812">Transmembrane</keyword>
<keyword evidence="3 14" id="KW-0716">Sensory transduction</keyword>
<evidence type="ECO:0000256" key="4">
    <source>
        <dbReference type="ARBA" id="ARBA00022692"/>
    </source>
</evidence>
<evidence type="ECO:0000256" key="10">
    <source>
        <dbReference type="ARBA" id="ARBA00023170"/>
    </source>
</evidence>
<reference evidence="16" key="3">
    <citation type="submission" date="2025-09" db="UniProtKB">
        <authorList>
            <consortium name="Ensembl"/>
        </authorList>
    </citation>
    <scope>IDENTIFICATION</scope>
</reference>
<keyword evidence="11" id="KW-0325">Glycoprotein</keyword>
<dbReference type="InterPro" id="IPR000725">
    <property type="entry name" value="Olfact_rcpt"/>
</dbReference>
<evidence type="ECO:0000256" key="11">
    <source>
        <dbReference type="ARBA" id="ARBA00023180"/>
    </source>
</evidence>
<evidence type="ECO:0000256" key="1">
    <source>
        <dbReference type="ARBA" id="ARBA00004651"/>
    </source>
</evidence>
<evidence type="ECO:0000313" key="16">
    <source>
        <dbReference type="Ensembl" id="ENSDCDP00010057751.1"/>
    </source>
</evidence>
<dbReference type="PANTHER" id="PTHR24242:SF359">
    <property type="entry name" value="ODORANT RECEPTOR-RELATED"/>
    <property type="match status" value="1"/>
</dbReference>
<evidence type="ECO:0000313" key="17">
    <source>
        <dbReference type="Proteomes" id="UP000694580"/>
    </source>
</evidence>
<dbReference type="GO" id="GO:0004930">
    <property type="term" value="F:G protein-coupled receptor activity"/>
    <property type="evidence" value="ECO:0007669"/>
    <property type="project" value="UniProtKB-KW"/>
</dbReference>
<comment type="subcellular location">
    <subcellularLocation>
        <location evidence="1 14">Cell membrane</location>
        <topology evidence="1 14">Multi-pass membrane protein</topology>
    </subcellularLocation>
</comment>
<dbReference type="InterPro" id="IPR017452">
    <property type="entry name" value="GPCR_Rhodpsn_7TM"/>
</dbReference>
<keyword evidence="7 13" id="KW-0297">G-protein coupled receptor</keyword>
<keyword evidence="9" id="KW-1015">Disulfide bond</keyword>
<keyword evidence="8 14" id="KW-0472">Membrane</keyword>
<dbReference type="Proteomes" id="UP000694580">
    <property type="component" value="Chromosome 6"/>
</dbReference>
<evidence type="ECO:0000256" key="14">
    <source>
        <dbReference type="RuleBase" id="RU363047"/>
    </source>
</evidence>
<keyword evidence="5 14" id="KW-0552">Olfaction</keyword>
<dbReference type="GO" id="GO:0005886">
    <property type="term" value="C:plasma membrane"/>
    <property type="evidence" value="ECO:0007669"/>
    <property type="project" value="UniProtKB-SubCell"/>
</dbReference>
<name>A0AAY4EKT1_9TELE</name>
<keyword evidence="12 13" id="KW-0807">Transducer</keyword>
<dbReference type="Gene3D" id="1.20.1070.10">
    <property type="entry name" value="Rhodopsin 7-helix transmembrane proteins"/>
    <property type="match status" value="1"/>
</dbReference>
<evidence type="ECO:0000256" key="7">
    <source>
        <dbReference type="ARBA" id="ARBA00023040"/>
    </source>
</evidence>
<dbReference type="GO" id="GO:0004984">
    <property type="term" value="F:olfactory receptor activity"/>
    <property type="evidence" value="ECO:0007669"/>
    <property type="project" value="InterPro"/>
</dbReference>
<dbReference type="SUPFAM" id="SSF81321">
    <property type="entry name" value="Family A G protein-coupled receptor-like"/>
    <property type="match status" value="1"/>
</dbReference>
<dbReference type="FunFam" id="1.20.1070.10:FF:000024">
    <property type="entry name" value="Olfactory receptor"/>
    <property type="match status" value="1"/>
</dbReference>
<reference evidence="16 17" key="1">
    <citation type="submission" date="2020-06" db="EMBL/GenBank/DDBJ databases">
        <authorList>
            <consortium name="Wellcome Sanger Institute Data Sharing"/>
        </authorList>
    </citation>
    <scope>NUCLEOTIDE SEQUENCE [LARGE SCALE GENOMIC DNA]</scope>
</reference>
<dbReference type="PRINTS" id="PR00237">
    <property type="entry name" value="GPCRRHODOPSN"/>
</dbReference>
<keyword evidence="6 14" id="KW-1133">Transmembrane helix</keyword>
<dbReference type="PROSITE" id="PS00237">
    <property type="entry name" value="G_PROTEIN_RECEP_F1_1"/>
    <property type="match status" value="1"/>
</dbReference>
<dbReference type="PRINTS" id="PR00245">
    <property type="entry name" value="OLFACTORYR"/>
</dbReference>